<evidence type="ECO:0000313" key="3">
    <source>
        <dbReference type="Proteomes" id="UP000622797"/>
    </source>
</evidence>
<dbReference type="GO" id="GO:0003700">
    <property type="term" value="F:DNA-binding transcription factor activity"/>
    <property type="evidence" value="ECO:0007669"/>
    <property type="project" value="InterPro"/>
</dbReference>
<feature type="region of interest" description="Disordered" evidence="1">
    <location>
        <begin position="113"/>
        <end position="201"/>
    </location>
</feature>
<reference evidence="2" key="1">
    <citation type="journal article" date="2020" name="BMC Genomics">
        <title>Correction to: Identification and distribution of gene clusters required for synthesis of sphingolipid metabolism inhibitors in diverse species of the filamentous fungus Fusarium.</title>
        <authorList>
            <person name="Kim H.S."/>
            <person name="Lohmar J.M."/>
            <person name="Busman M."/>
            <person name="Brown D.W."/>
            <person name="Naumann T.A."/>
            <person name="Divon H.H."/>
            <person name="Lysoe E."/>
            <person name="Uhlig S."/>
            <person name="Proctor R.H."/>
        </authorList>
    </citation>
    <scope>NUCLEOTIDE SEQUENCE</scope>
    <source>
        <strain evidence="2">NRRL 20472</strain>
    </source>
</reference>
<dbReference type="OrthoDB" id="3555317at2759"/>
<reference evidence="2" key="2">
    <citation type="submission" date="2020-05" db="EMBL/GenBank/DDBJ databases">
        <authorList>
            <person name="Kim H.-S."/>
            <person name="Proctor R.H."/>
            <person name="Brown D.W."/>
        </authorList>
    </citation>
    <scope>NUCLEOTIDE SEQUENCE</scope>
    <source>
        <strain evidence="2">NRRL 20472</strain>
    </source>
</reference>
<dbReference type="EMBL" id="JABEXW010000287">
    <property type="protein sequence ID" value="KAF4966487.1"/>
    <property type="molecule type" value="Genomic_DNA"/>
</dbReference>
<dbReference type="InterPro" id="IPR046347">
    <property type="entry name" value="bZIP_sf"/>
</dbReference>
<feature type="region of interest" description="Disordered" evidence="1">
    <location>
        <begin position="1"/>
        <end position="36"/>
    </location>
</feature>
<name>A0A8H4TYQ5_9HYPO</name>
<organism evidence="2 3">
    <name type="scientific">Fusarium sarcochroum</name>
    <dbReference type="NCBI Taxonomy" id="1208366"/>
    <lineage>
        <taxon>Eukaryota</taxon>
        <taxon>Fungi</taxon>
        <taxon>Dikarya</taxon>
        <taxon>Ascomycota</taxon>
        <taxon>Pezizomycotina</taxon>
        <taxon>Sordariomycetes</taxon>
        <taxon>Hypocreomycetidae</taxon>
        <taxon>Hypocreales</taxon>
        <taxon>Nectriaceae</taxon>
        <taxon>Fusarium</taxon>
        <taxon>Fusarium lateritium species complex</taxon>
    </lineage>
</organism>
<dbReference type="SUPFAM" id="SSF57959">
    <property type="entry name" value="Leucine zipper domain"/>
    <property type="match status" value="1"/>
</dbReference>
<dbReference type="AlphaFoldDB" id="A0A8H4TYQ5"/>
<dbReference type="PANTHER" id="PTHR40618">
    <property type="entry name" value="B-ZIP TRANSCRIPTION FACTOR (EUROFUNG)-RELATED"/>
    <property type="match status" value="1"/>
</dbReference>
<accession>A0A8H4TYQ5</accession>
<feature type="compositionally biased region" description="Low complexity" evidence="1">
    <location>
        <begin position="119"/>
        <end position="150"/>
    </location>
</feature>
<feature type="compositionally biased region" description="Basic and acidic residues" evidence="1">
    <location>
        <begin position="23"/>
        <end position="34"/>
    </location>
</feature>
<evidence type="ECO:0008006" key="4">
    <source>
        <dbReference type="Google" id="ProtNLM"/>
    </source>
</evidence>
<dbReference type="PANTHER" id="PTHR40618:SF1">
    <property type="entry name" value="B-ZIP TRANSCRIPTION FACTOR (EUROFUNG)"/>
    <property type="match status" value="1"/>
</dbReference>
<sequence>MTAQSSPKKRSRMSNGAQDVEDTALKARRERNREAQNIFRRRRQAAEAAQAQRVRRLEQVVEEMSSVFMSFVDEMLTTEAVVSGQPSLVGSLRKSMERILELAHEVVGPEEDLVVLPRSASSTSPEESKSTNSQSPESEQSETTSDSSTSLAVSLRRVQPPTSTPHIISSQESPHIINSRQSPQFTNSYQSPPFNSHQSPPFVKPFTSFNLPPQIFGNGWLGTTPSTGDITASMPVPAPSSPPSTFAHRLAHASLSVACHLLTNPPVNRALTLPEIRLFSGGLKGRAKDEMLTRLRWLLGPGKNEMHRVIDLPYGRYGHYVYSHNELSPSSVDDIEWPWPSRPAGTHIDHFSRFFSIVGVEKQLIALGARVVDSETLELNINNSPMPDVSDIIPKQPESWSFVNCFSFPPTQPKSSPVTVRLSIPTLVSSLAMRSVCLMRGPGIPRAEIGSAIEEAMIRPGIYGQ</sequence>
<evidence type="ECO:0000256" key="1">
    <source>
        <dbReference type="SAM" id="MobiDB-lite"/>
    </source>
</evidence>
<keyword evidence="3" id="KW-1185">Reference proteome</keyword>
<gene>
    <name evidence="2" type="ORF">FSARC_5828</name>
</gene>
<evidence type="ECO:0000313" key="2">
    <source>
        <dbReference type="EMBL" id="KAF4966487.1"/>
    </source>
</evidence>
<feature type="compositionally biased region" description="Polar residues" evidence="1">
    <location>
        <begin position="160"/>
        <end position="199"/>
    </location>
</feature>
<comment type="caution">
    <text evidence="2">The sequence shown here is derived from an EMBL/GenBank/DDBJ whole genome shotgun (WGS) entry which is preliminary data.</text>
</comment>
<proteinExistence type="predicted"/>
<protein>
    <recommendedName>
        <fullName evidence="4">BZIP domain-containing protein</fullName>
    </recommendedName>
</protein>
<dbReference type="Proteomes" id="UP000622797">
    <property type="component" value="Unassembled WGS sequence"/>
</dbReference>